<dbReference type="Proteomes" id="UP000006727">
    <property type="component" value="Chromosome 18"/>
</dbReference>
<accession>A0A7I4BFI7</accession>
<keyword evidence="3" id="KW-1185">Reference proteome</keyword>
<reference evidence="2 3" key="1">
    <citation type="journal article" date="2008" name="Science">
        <title>The Physcomitrella genome reveals evolutionary insights into the conquest of land by plants.</title>
        <authorList>
            <person name="Rensing S."/>
            <person name="Lang D."/>
            <person name="Zimmer A."/>
            <person name="Terry A."/>
            <person name="Salamov A."/>
            <person name="Shapiro H."/>
            <person name="Nishiyama T."/>
            <person name="Perroud P.-F."/>
            <person name="Lindquist E."/>
            <person name="Kamisugi Y."/>
            <person name="Tanahashi T."/>
            <person name="Sakakibara K."/>
            <person name="Fujita T."/>
            <person name="Oishi K."/>
            <person name="Shin-I T."/>
            <person name="Kuroki Y."/>
            <person name="Toyoda A."/>
            <person name="Suzuki Y."/>
            <person name="Hashimoto A."/>
            <person name="Yamaguchi K."/>
            <person name="Sugano A."/>
            <person name="Kohara Y."/>
            <person name="Fujiyama A."/>
            <person name="Anterola A."/>
            <person name="Aoki S."/>
            <person name="Ashton N."/>
            <person name="Barbazuk W.B."/>
            <person name="Barker E."/>
            <person name="Bennetzen J."/>
            <person name="Bezanilla M."/>
            <person name="Blankenship R."/>
            <person name="Cho S.H."/>
            <person name="Dutcher S."/>
            <person name="Estelle M."/>
            <person name="Fawcett J.A."/>
            <person name="Gundlach H."/>
            <person name="Hanada K."/>
            <person name="Heyl A."/>
            <person name="Hicks K.A."/>
            <person name="Hugh J."/>
            <person name="Lohr M."/>
            <person name="Mayer K."/>
            <person name="Melkozernov A."/>
            <person name="Murata T."/>
            <person name="Nelson D."/>
            <person name="Pils B."/>
            <person name="Prigge M."/>
            <person name="Reiss B."/>
            <person name="Renner T."/>
            <person name="Rombauts S."/>
            <person name="Rushton P."/>
            <person name="Sanderfoot A."/>
            <person name="Schween G."/>
            <person name="Shiu S.-H."/>
            <person name="Stueber K."/>
            <person name="Theodoulou F.L."/>
            <person name="Tu H."/>
            <person name="Van de Peer Y."/>
            <person name="Verrier P.J."/>
            <person name="Waters E."/>
            <person name="Wood A."/>
            <person name="Yang L."/>
            <person name="Cove D."/>
            <person name="Cuming A."/>
            <person name="Hasebe M."/>
            <person name="Lucas S."/>
            <person name="Mishler D.B."/>
            <person name="Reski R."/>
            <person name="Grigoriev I."/>
            <person name="Quatrano R.S."/>
            <person name="Boore J.L."/>
        </authorList>
    </citation>
    <scope>NUCLEOTIDE SEQUENCE [LARGE SCALE GENOMIC DNA]</scope>
    <source>
        <strain evidence="2 3">cv. Gransden 2004</strain>
    </source>
</reference>
<sequence>MQRSSVWRAMRPGQPQPPTTFQFIDTGSSKDDHESEATSQSKSLATDFADSNDLLSSSFMHHGSRSFSLSELVTLNFLPLLSTPRACTETKSL</sequence>
<protein>
    <submittedName>
        <fullName evidence="2">Uncharacterized protein</fullName>
    </submittedName>
</protein>
<feature type="region of interest" description="Disordered" evidence="1">
    <location>
        <begin position="1"/>
        <end position="44"/>
    </location>
</feature>
<dbReference type="InParanoid" id="A0A7I4BFI7"/>
<dbReference type="EnsemblPlants" id="Pp3c18_15110V3.2">
    <property type="protein sequence ID" value="Pp3c18_15110V3.2"/>
    <property type="gene ID" value="Pp3c18_15110"/>
</dbReference>
<organism evidence="2 3">
    <name type="scientific">Physcomitrium patens</name>
    <name type="common">Spreading-leaved earth moss</name>
    <name type="synonym">Physcomitrella patens</name>
    <dbReference type="NCBI Taxonomy" id="3218"/>
    <lineage>
        <taxon>Eukaryota</taxon>
        <taxon>Viridiplantae</taxon>
        <taxon>Streptophyta</taxon>
        <taxon>Embryophyta</taxon>
        <taxon>Bryophyta</taxon>
        <taxon>Bryophytina</taxon>
        <taxon>Bryopsida</taxon>
        <taxon>Funariidae</taxon>
        <taxon>Funariales</taxon>
        <taxon>Funariaceae</taxon>
        <taxon>Physcomitrium</taxon>
    </lineage>
</organism>
<reference evidence="2 3" key="2">
    <citation type="journal article" date="2018" name="Plant J.">
        <title>The Physcomitrella patens chromosome-scale assembly reveals moss genome structure and evolution.</title>
        <authorList>
            <person name="Lang D."/>
            <person name="Ullrich K.K."/>
            <person name="Murat F."/>
            <person name="Fuchs J."/>
            <person name="Jenkins J."/>
            <person name="Haas F.B."/>
            <person name="Piednoel M."/>
            <person name="Gundlach H."/>
            <person name="Van Bel M."/>
            <person name="Meyberg R."/>
            <person name="Vives C."/>
            <person name="Morata J."/>
            <person name="Symeonidi A."/>
            <person name="Hiss M."/>
            <person name="Muchero W."/>
            <person name="Kamisugi Y."/>
            <person name="Saleh O."/>
            <person name="Blanc G."/>
            <person name="Decker E.L."/>
            <person name="van Gessel N."/>
            <person name="Grimwood J."/>
            <person name="Hayes R.D."/>
            <person name="Graham S.W."/>
            <person name="Gunter L.E."/>
            <person name="McDaniel S.F."/>
            <person name="Hoernstein S.N.W."/>
            <person name="Larsson A."/>
            <person name="Li F.W."/>
            <person name="Perroud P.F."/>
            <person name="Phillips J."/>
            <person name="Ranjan P."/>
            <person name="Rokshar D.S."/>
            <person name="Rothfels C.J."/>
            <person name="Schneider L."/>
            <person name="Shu S."/>
            <person name="Stevenson D.W."/>
            <person name="Thummler F."/>
            <person name="Tillich M."/>
            <person name="Villarreal Aguilar J.C."/>
            <person name="Widiez T."/>
            <person name="Wong G.K."/>
            <person name="Wymore A."/>
            <person name="Zhang Y."/>
            <person name="Zimmer A.D."/>
            <person name="Quatrano R.S."/>
            <person name="Mayer K.F.X."/>
            <person name="Goodstein D."/>
            <person name="Casacuberta J.M."/>
            <person name="Vandepoele K."/>
            <person name="Reski R."/>
            <person name="Cuming A.C."/>
            <person name="Tuskan G.A."/>
            <person name="Maumus F."/>
            <person name="Salse J."/>
            <person name="Schmutz J."/>
            <person name="Rensing S.A."/>
        </authorList>
    </citation>
    <scope>NUCLEOTIDE SEQUENCE [LARGE SCALE GENOMIC DNA]</scope>
    <source>
        <strain evidence="2 3">cv. Gransden 2004</strain>
    </source>
</reference>
<dbReference type="AlphaFoldDB" id="A0A7I4BFI7"/>
<evidence type="ECO:0000313" key="3">
    <source>
        <dbReference type="Proteomes" id="UP000006727"/>
    </source>
</evidence>
<reference evidence="2" key="3">
    <citation type="submission" date="2020-12" db="UniProtKB">
        <authorList>
            <consortium name="EnsemblPlants"/>
        </authorList>
    </citation>
    <scope>IDENTIFICATION</scope>
</reference>
<evidence type="ECO:0000313" key="2">
    <source>
        <dbReference type="EnsemblPlants" id="Pp3c18_15110V3.2"/>
    </source>
</evidence>
<evidence type="ECO:0000256" key="1">
    <source>
        <dbReference type="SAM" id="MobiDB-lite"/>
    </source>
</evidence>
<proteinExistence type="predicted"/>
<dbReference type="Gramene" id="Pp3c18_15110V3.2">
    <property type="protein sequence ID" value="Pp3c18_15110V3.2"/>
    <property type="gene ID" value="Pp3c18_15110"/>
</dbReference>
<name>A0A7I4BFI7_PHYPA</name>
<dbReference type="EMBL" id="ABEU02000018">
    <property type="status" value="NOT_ANNOTATED_CDS"/>
    <property type="molecule type" value="Genomic_DNA"/>
</dbReference>